<evidence type="ECO:0000313" key="3">
    <source>
        <dbReference type="Proteomes" id="UP000027473"/>
    </source>
</evidence>
<dbReference type="InterPro" id="IPR026889">
    <property type="entry name" value="Zn_Tnp"/>
</dbReference>
<dbReference type="Pfam" id="PF14319">
    <property type="entry name" value="Zn_Tnp_IS91"/>
    <property type="match status" value="1"/>
</dbReference>
<comment type="caution">
    <text evidence="2">The sequence shown here is derived from an EMBL/GenBank/DDBJ whole genome shotgun (WGS) entry which is preliminary data.</text>
</comment>
<dbReference type="EMBL" id="JAAC01000070">
    <property type="protein sequence ID" value="KDE63572.1"/>
    <property type="molecule type" value="Genomic_DNA"/>
</dbReference>
<dbReference type="PANTHER" id="PTHR37023:SF1">
    <property type="entry name" value="ISSOD25 TRANSPOSASE TNPA_ISSOD25"/>
    <property type="match status" value="1"/>
</dbReference>
<protein>
    <submittedName>
        <fullName evidence="2">Transposase</fullName>
    </submittedName>
</protein>
<reference evidence="2 3" key="1">
    <citation type="submission" date="2014-01" db="EMBL/GenBank/DDBJ databases">
        <title>Comparative genomics of Fusobacterium necrophorum wild isolates.</title>
        <authorList>
            <person name="Kittichotirat W."/>
            <person name="Bumgarner R.E."/>
            <person name="Lawrence P."/>
        </authorList>
    </citation>
    <scope>NUCLEOTIDE SEQUENCE [LARGE SCALE GENOMIC DNA]</scope>
    <source>
        <strain evidence="2 3">BL</strain>
    </source>
</reference>
<dbReference type="Proteomes" id="UP000027473">
    <property type="component" value="Unassembled WGS sequence"/>
</dbReference>
<name>A0AB73BXT4_9FUSO</name>
<organism evidence="2 3">
    <name type="scientific">Fusobacterium necrophorum BL</name>
    <dbReference type="NCBI Taxonomy" id="1441732"/>
    <lineage>
        <taxon>Bacteria</taxon>
        <taxon>Fusobacteriati</taxon>
        <taxon>Fusobacteriota</taxon>
        <taxon>Fusobacteriia</taxon>
        <taxon>Fusobacteriales</taxon>
        <taxon>Fusobacteriaceae</taxon>
        <taxon>Fusobacterium</taxon>
    </lineage>
</organism>
<dbReference type="AlphaFoldDB" id="A0AB73BXT4"/>
<gene>
    <name evidence="2" type="ORF">FUSO3_04975</name>
</gene>
<evidence type="ECO:0000259" key="1">
    <source>
        <dbReference type="Pfam" id="PF14319"/>
    </source>
</evidence>
<evidence type="ECO:0000313" key="2">
    <source>
        <dbReference type="EMBL" id="KDE63572.1"/>
    </source>
</evidence>
<proteinExistence type="predicted"/>
<dbReference type="RefSeq" id="WP_080699543.1">
    <property type="nucleotide sequence ID" value="NZ_JAAC01000070.1"/>
</dbReference>
<feature type="domain" description="Transposase zinc-binding" evidence="1">
    <location>
        <begin position="19"/>
        <end position="101"/>
    </location>
</feature>
<accession>A0AB73BXT4</accession>
<dbReference type="PANTHER" id="PTHR37023">
    <property type="entry name" value="TRANSPOSASE"/>
    <property type="match status" value="1"/>
</dbReference>
<sequence>MIKEILLLTNLTHIFNFIKSFVAHEHLEFIKFSLDKFLLCRDISKGFVKYSCKKCGHFHTFPISCKSKLCPTCGFKYSSVWASNMQRDILNIPHRHVLFTIPEELRMFFCYDRTLLRKLAEAVNEIFKYQFHNINKKTQRKKKIPKSSPNYFTDTDIVHYGLVTIIHTFGRDLK</sequence>